<dbReference type="SUPFAM" id="SSF53335">
    <property type="entry name" value="S-adenosyl-L-methionine-dependent methyltransferases"/>
    <property type="match status" value="1"/>
</dbReference>
<organism evidence="2 3">
    <name type="scientific">Symbiodinium necroappetens</name>
    <dbReference type="NCBI Taxonomy" id="1628268"/>
    <lineage>
        <taxon>Eukaryota</taxon>
        <taxon>Sar</taxon>
        <taxon>Alveolata</taxon>
        <taxon>Dinophyceae</taxon>
        <taxon>Suessiales</taxon>
        <taxon>Symbiodiniaceae</taxon>
        <taxon>Symbiodinium</taxon>
    </lineage>
</organism>
<evidence type="ECO:0000313" key="3">
    <source>
        <dbReference type="Proteomes" id="UP000601435"/>
    </source>
</evidence>
<evidence type="ECO:0000313" key="2">
    <source>
        <dbReference type="EMBL" id="CAE7390539.1"/>
    </source>
</evidence>
<evidence type="ECO:0000256" key="1">
    <source>
        <dbReference type="SAM" id="MobiDB-lite"/>
    </source>
</evidence>
<name>A0A812QKD3_9DINO</name>
<dbReference type="Proteomes" id="UP000601435">
    <property type="component" value="Unassembled WGS sequence"/>
</dbReference>
<dbReference type="EMBL" id="CAJNJA010016898">
    <property type="protein sequence ID" value="CAE7390539.1"/>
    <property type="molecule type" value="Genomic_DNA"/>
</dbReference>
<dbReference type="InterPro" id="IPR029063">
    <property type="entry name" value="SAM-dependent_MTases_sf"/>
</dbReference>
<gene>
    <name evidence="2" type="ORF">SNEC2469_LOCUS10609</name>
</gene>
<sequence length="992" mass="110996">MLDQFWVFAKAAETVFSESLGYQMGFGRCEKIPRQRDAKSIAQFQRDLAIRALAAPYAVELDGLRADGDPVFADGSHMGVLSDEYPGALAMAMEKYVAEDQMPNPTRIFMWWTLCMIFASQRFDDHVKPHELEVKPEGLFGEAGASQEALQKVTAFTWHSARVTMLDQAVHCKRTEQEIGVQANWKNPGPLVLKYTRSRSSLPALMIKDLVSEVSKEYEPECAREDDAIDDHEDRGDCLTEFFIKVAPEKGTSYEYKFHVCSAESIEEIACKREITSEFVHIGSVLPDPKCLCERSLVGSHRIVVMVDRTVYPDKDKVPELALRQIFGRQKLLEDLCFLLADKGMLSVERVAMLGDTITSVKATIKAIVGDDAKFGPDEPARELSLTLLAAVWKSTSTLQEHVATRRAKMEEDPSKIPEIPGEDHAEFREIFVNQHPDVILTYMREPQRKFVERIHRDYMVHGAVAFYEVAEMRSRSDQIVSTSGFSKTSDDLLRVVQHDNKISVTSEGSVMDRLHAFFVELEYLNICEFTMEAGPLKYLSELEEWRHENRGLSLLLSADSLLRKKVYKLSNDKRKDLPTFSSALKEVLKNHKQLWKDARSTAELDKFKQVEHDPTSTKRARSTSPPPPPTPTSEARTKKNRDKDKDKSGKPSGGAKLTARADRDPRISEKEWKKIMSFTYTGAALSATTCEARFQKLISADLGSAPPWSAWSQVPTDPYLVRYLGHRCLELFAGSGVFTAHLRQRGLRVLPPIDILRSPEVAEQQDLLDGDFFEQLLLLACMGAIGFLHVGLPCSTSSQARQRPGGPRPQLNELLSRSLLLMQSVITAGGDFSLENPLSSLVWQVPSVQQLKVRHHLYNVDLDQCEFGGASKKSTRLLVSNALFLQLARACSGDRLHVPLKGKVRGPDGRLIFATKPAQIYPVGLVVAWSAVVEQILQGILPQFAKSFDLVTEARRVCSLARSSTRASCSPCSSSSEAPRSRCSRSSLNQG</sequence>
<proteinExistence type="predicted"/>
<keyword evidence="3" id="KW-1185">Reference proteome</keyword>
<dbReference type="AlphaFoldDB" id="A0A812QKD3"/>
<comment type="caution">
    <text evidence="2">The sequence shown here is derived from an EMBL/GenBank/DDBJ whole genome shotgun (WGS) entry which is preliminary data.</text>
</comment>
<protein>
    <submittedName>
        <fullName evidence="2">Uncharacterized protein</fullName>
    </submittedName>
</protein>
<feature type="region of interest" description="Disordered" evidence="1">
    <location>
        <begin position="967"/>
        <end position="992"/>
    </location>
</feature>
<feature type="compositionally biased region" description="Low complexity" evidence="1">
    <location>
        <begin position="967"/>
        <end position="979"/>
    </location>
</feature>
<feature type="compositionally biased region" description="Basic and acidic residues" evidence="1">
    <location>
        <begin position="606"/>
        <end position="617"/>
    </location>
</feature>
<feature type="region of interest" description="Disordered" evidence="1">
    <location>
        <begin position="606"/>
        <end position="667"/>
    </location>
</feature>
<dbReference type="OrthoDB" id="444271at2759"/>
<feature type="compositionally biased region" description="Basic and acidic residues" evidence="1">
    <location>
        <begin position="636"/>
        <end position="650"/>
    </location>
</feature>
<reference evidence="2" key="1">
    <citation type="submission" date="2021-02" db="EMBL/GenBank/DDBJ databases">
        <authorList>
            <person name="Dougan E. K."/>
            <person name="Rhodes N."/>
            <person name="Thang M."/>
            <person name="Chan C."/>
        </authorList>
    </citation>
    <scope>NUCLEOTIDE SEQUENCE</scope>
</reference>
<accession>A0A812QKD3</accession>